<organism evidence="1 2">
    <name type="scientific">Actinokineospora cianjurensis</name>
    <dbReference type="NCBI Taxonomy" id="585224"/>
    <lineage>
        <taxon>Bacteria</taxon>
        <taxon>Bacillati</taxon>
        <taxon>Actinomycetota</taxon>
        <taxon>Actinomycetes</taxon>
        <taxon>Pseudonocardiales</taxon>
        <taxon>Pseudonocardiaceae</taxon>
        <taxon>Actinokineospora</taxon>
    </lineage>
</organism>
<comment type="caution">
    <text evidence="1">The sequence shown here is derived from an EMBL/GenBank/DDBJ whole genome shotgun (WGS) entry which is preliminary data.</text>
</comment>
<dbReference type="OrthoDB" id="158577at2070"/>
<evidence type="ECO:0000313" key="2">
    <source>
        <dbReference type="Proteomes" id="UP000282454"/>
    </source>
</evidence>
<name>A0A421B2S1_9PSEU</name>
<dbReference type="AlphaFoldDB" id="A0A421B2S1"/>
<proteinExistence type="predicted"/>
<evidence type="ECO:0000313" key="1">
    <source>
        <dbReference type="EMBL" id="RLK58691.1"/>
    </source>
</evidence>
<protein>
    <submittedName>
        <fullName evidence="1">Uncharacterized protein</fullName>
    </submittedName>
</protein>
<dbReference type="Proteomes" id="UP000282454">
    <property type="component" value="Unassembled WGS sequence"/>
</dbReference>
<reference evidence="1 2" key="1">
    <citation type="submission" date="2018-10" db="EMBL/GenBank/DDBJ databases">
        <title>Genomic Encyclopedia of Archaeal and Bacterial Type Strains, Phase II (KMG-II): from individual species to whole genera.</title>
        <authorList>
            <person name="Goeker M."/>
        </authorList>
    </citation>
    <scope>NUCLEOTIDE SEQUENCE [LARGE SCALE GENOMIC DNA]</scope>
    <source>
        <strain evidence="1 2">DSM 45657</strain>
    </source>
</reference>
<dbReference type="EMBL" id="RCDD01000002">
    <property type="protein sequence ID" value="RLK58691.1"/>
    <property type="molecule type" value="Genomic_DNA"/>
</dbReference>
<accession>A0A421B2S1</accession>
<keyword evidence="2" id="KW-1185">Reference proteome</keyword>
<gene>
    <name evidence="1" type="ORF">CLV68_3164</name>
</gene>
<dbReference type="RefSeq" id="WP_121391436.1">
    <property type="nucleotide sequence ID" value="NZ_RCDD01000002.1"/>
</dbReference>
<sequence>MPPRGRETLIVRHGPVYDHFAHRWCLKGELLDGTQATTIIDLAPDRHTARIHPAAIPTYSLTLIPTDIARLATVCRTPSTAAFTSASTSLTVTHTTDCIVMASATTSHALTITYRHNTAAALAVITAELQDMLPRPHAVAS</sequence>